<evidence type="ECO:0000313" key="11">
    <source>
        <dbReference type="EMBL" id="MBB6163593.1"/>
    </source>
</evidence>
<dbReference type="Gene3D" id="1.20.1560.10">
    <property type="entry name" value="ABC transporter type 1, transmembrane domain"/>
    <property type="match status" value="1"/>
</dbReference>
<gene>
    <name evidence="11" type="ORF">HNQ72_003433</name>
</gene>
<keyword evidence="7 8" id="KW-0472">Membrane</keyword>
<evidence type="ECO:0000256" key="4">
    <source>
        <dbReference type="ARBA" id="ARBA00022741"/>
    </source>
</evidence>
<dbReference type="InterPro" id="IPR039421">
    <property type="entry name" value="Type_1_exporter"/>
</dbReference>
<keyword evidence="3 8" id="KW-0812">Transmembrane</keyword>
<dbReference type="PROSITE" id="PS00211">
    <property type="entry name" value="ABC_TRANSPORTER_1"/>
    <property type="match status" value="1"/>
</dbReference>
<comment type="similarity">
    <text evidence="2">Belongs to the ABC transporter superfamily.</text>
</comment>
<comment type="caution">
    <text evidence="11">The sequence shown here is derived from an EMBL/GenBank/DDBJ whole genome shotgun (WGS) entry which is preliminary data.</text>
</comment>
<dbReference type="SUPFAM" id="SSF52540">
    <property type="entry name" value="P-loop containing nucleoside triphosphate hydrolases"/>
    <property type="match status" value="1"/>
</dbReference>
<evidence type="ECO:0000256" key="3">
    <source>
        <dbReference type="ARBA" id="ARBA00022692"/>
    </source>
</evidence>
<evidence type="ECO:0000256" key="6">
    <source>
        <dbReference type="ARBA" id="ARBA00022989"/>
    </source>
</evidence>
<dbReference type="PROSITE" id="PS50929">
    <property type="entry name" value="ABC_TM1F"/>
    <property type="match status" value="1"/>
</dbReference>
<dbReference type="GO" id="GO:0016887">
    <property type="term" value="F:ATP hydrolysis activity"/>
    <property type="evidence" value="ECO:0007669"/>
    <property type="project" value="InterPro"/>
</dbReference>
<dbReference type="EMBL" id="JACHEG010000003">
    <property type="protein sequence ID" value="MBB6163593.1"/>
    <property type="molecule type" value="Genomic_DNA"/>
</dbReference>
<dbReference type="Pfam" id="PF00005">
    <property type="entry name" value="ABC_tran"/>
    <property type="match status" value="1"/>
</dbReference>
<reference evidence="11 12" key="1">
    <citation type="submission" date="2020-08" db="EMBL/GenBank/DDBJ databases">
        <title>Genomic Encyclopedia of Type Strains, Phase IV (KMG-IV): sequencing the most valuable type-strain genomes for metagenomic binning, comparative biology and taxonomic classification.</title>
        <authorList>
            <person name="Goeker M."/>
        </authorList>
    </citation>
    <scope>NUCLEOTIDE SEQUENCE [LARGE SCALE GENOMIC DNA]</scope>
    <source>
        <strain evidence="11 12">DSM 100734</strain>
    </source>
</reference>
<dbReference type="InterPro" id="IPR010128">
    <property type="entry name" value="ATPase_T1SS_PrtD-like"/>
</dbReference>
<evidence type="ECO:0000256" key="5">
    <source>
        <dbReference type="ARBA" id="ARBA00022840"/>
    </source>
</evidence>
<name>A0A7W9Y9F3_9HYPH</name>
<accession>A0A7W9Y9F3</accession>
<proteinExistence type="inferred from homology"/>
<keyword evidence="5 11" id="KW-0067">ATP-binding</keyword>
<evidence type="ECO:0000313" key="12">
    <source>
        <dbReference type="Proteomes" id="UP000547879"/>
    </source>
</evidence>
<dbReference type="RefSeq" id="WP_183993432.1">
    <property type="nucleotide sequence ID" value="NZ_BMHW01000008.1"/>
</dbReference>
<feature type="transmembrane region" description="Helical" evidence="8">
    <location>
        <begin position="21"/>
        <end position="46"/>
    </location>
</feature>
<dbReference type="Pfam" id="PF00664">
    <property type="entry name" value="ABC_membrane"/>
    <property type="match status" value="1"/>
</dbReference>
<dbReference type="AlphaFoldDB" id="A0A7W9Y9F3"/>
<evidence type="ECO:0000256" key="2">
    <source>
        <dbReference type="ARBA" id="ARBA00005417"/>
    </source>
</evidence>
<dbReference type="InterPro" id="IPR003593">
    <property type="entry name" value="AAA+_ATPase"/>
</dbReference>
<feature type="domain" description="ABC transporter" evidence="9">
    <location>
        <begin position="331"/>
        <end position="567"/>
    </location>
</feature>
<dbReference type="PANTHER" id="PTHR43394">
    <property type="entry name" value="ATP-DEPENDENT PERMEASE MDL1, MITOCHONDRIAL"/>
    <property type="match status" value="1"/>
</dbReference>
<dbReference type="InterPro" id="IPR027417">
    <property type="entry name" value="P-loop_NTPase"/>
</dbReference>
<dbReference type="GO" id="GO:0030253">
    <property type="term" value="P:protein secretion by the type I secretion system"/>
    <property type="evidence" value="ECO:0007669"/>
    <property type="project" value="InterPro"/>
</dbReference>
<dbReference type="Proteomes" id="UP000547879">
    <property type="component" value="Unassembled WGS sequence"/>
</dbReference>
<evidence type="ECO:0000256" key="7">
    <source>
        <dbReference type="ARBA" id="ARBA00023136"/>
    </source>
</evidence>
<evidence type="ECO:0000256" key="8">
    <source>
        <dbReference type="SAM" id="Phobius"/>
    </source>
</evidence>
<sequence>MLKRNRNLSVADAIRTCRSAFWGIFIISAVLNILMLTGPIFMLQVYDRVLSSSSVPTLVVLSVITLSLYLFSGMLDILRSKALLRISMRVYTRLCNPSLRANIRLPVLLGSKGSGVHPGRDLDTIRRFLGSQGPASIFDLPFMPLYFALVFIMHSALGYLALAGGALIFVLVICNEFASRSPTKEVGMRTAAQSKIMDSARRNSEVVNAMGMLGRLSDRFSEMVEPYYFSQQMATDRSNFYSSVIKLLRMILQSAMLALGAYLAIKQEISGGVMIASSIIMARAIAPIEQAVGQWPSFIACRQAAGRLNQVLLQCDVDKGLEGLPLPKQELTVQDTATSAPGEPIVLLQGVEFSLQAGDGLGIIGGSGSGKTSFARALVGVWPVLKGAIRLDGSTIDQWSDQDRGRFIGYLPQDVELFEGTVAENIARFDKDADVVAIVAAAKMAGIHNLIAGLPEGYNTMIGEGGARLSAGQRQRVGLARALFGNPFLVVLDEPNSNLDVEGEQALSRAMMDIRERGGIVVVVAHRASALAAVNKVLIIQNGQQVAFGDKEQILSNVSMLSSSQQPGKVVANAL</sequence>
<feature type="transmembrane region" description="Helical" evidence="8">
    <location>
        <begin position="159"/>
        <end position="178"/>
    </location>
</feature>
<dbReference type="GO" id="GO:0005524">
    <property type="term" value="F:ATP binding"/>
    <property type="evidence" value="ECO:0007669"/>
    <property type="project" value="UniProtKB-KW"/>
</dbReference>
<dbReference type="InterPro" id="IPR011527">
    <property type="entry name" value="ABC1_TM_dom"/>
</dbReference>
<keyword evidence="6 8" id="KW-1133">Transmembrane helix</keyword>
<dbReference type="PANTHER" id="PTHR43394:SF1">
    <property type="entry name" value="ATP-BINDING CASSETTE SUB-FAMILY B MEMBER 10, MITOCHONDRIAL"/>
    <property type="match status" value="1"/>
</dbReference>
<dbReference type="GO" id="GO:0015421">
    <property type="term" value="F:ABC-type oligopeptide transporter activity"/>
    <property type="evidence" value="ECO:0007669"/>
    <property type="project" value="TreeGrafter"/>
</dbReference>
<evidence type="ECO:0000259" key="9">
    <source>
        <dbReference type="PROSITE" id="PS50893"/>
    </source>
</evidence>
<dbReference type="SUPFAM" id="SSF90123">
    <property type="entry name" value="ABC transporter transmembrane region"/>
    <property type="match status" value="1"/>
</dbReference>
<dbReference type="NCBIfam" id="TIGR01842">
    <property type="entry name" value="type_I_sec_PrtD"/>
    <property type="match status" value="1"/>
</dbReference>
<keyword evidence="12" id="KW-1185">Reference proteome</keyword>
<dbReference type="SMART" id="SM00382">
    <property type="entry name" value="AAA"/>
    <property type="match status" value="1"/>
</dbReference>
<organism evidence="11 12">
    <name type="scientific">Rhizobium wenxiniae</name>
    <dbReference type="NCBI Taxonomy" id="1737357"/>
    <lineage>
        <taxon>Bacteria</taxon>
        <taxon>Pseudomonadati</taxon>
        <taxon>Pseudomonadota</taxon>
        <taxon>Alphaproteobacteria</taxon>
        <taxon>Hyphomicrobiales</taxon>
        <taxon>Rhizobiaceae</taxon>
        <taxon>Rhizobium/Agrobacterium group</taxon>
        <taxon>Rhizobium</taxon>
    </lineage>
</organism>
<dbReference type="InterPro" id="IPR017871">
    <property type="entry name" value="ABC_transporter-like_CS"/>
</dbReference>
<dbReference type="GO" id="GO:0005886">
    <property type="term" value="C:plasma membrane"/>
    <property type="evidence" value="ECO:0007669"/>
    <property type="project" value="UniProtKB-SubCell"/>
</dbReference>
<dbReference type="Gene3D" id="3.40.50.300">
    <property type="entry name" value="P-loop containing nucleotide triphosphate hydrolases"/>
    <property type="match status" value="1"/>
</dbReference>
<feature type="domain" description="ABC transmembrane type-1" evidence="10">
    <location>
        <begin position="22"/>
        <end position="300"/>
    </location>
</feature>
<evidence type="ECO:0000256" key="1">
    <source>
        <dbReference type="ARBA" id="ARBA00004651"/>
    </source>
</evidence>
<protein>
    <submittedName>
        <fullName evidence="11">ATP-binding cassette subfamily C protein</fullName>
    </submittedName>
</protein>
<evidence type="ECO:0000259" key="10">
    <source>
        <dbReference type="PROSITE" id="PS50929"/>
    </source>
</evidence>
<feature type="transmembrane region" description="Helical" evidence="8">
    <location>
        <begin position="58"/>
        <end position="78"/>
    </location>
</feature>
<dbReference type="InterPro" id="IPR003439">
    <property type="entry name" value="ABC_transporter-like_ATP-bd"/>
</dbReference>
<dbReference type="PROSITE" id="PS50893">
    <property type="entry name" value="ABC_TRANSPORTER_2"/>
    <property type="match status" value="1"/>
</dbReference>
<comment type="subcellular location">
    <subcellularLocation>
        <location evidence="1">Cell membrane</location>
        <topology evidence="1">Multi-pass membrane protein</topology>
    </subcellularLocation>
</comment>
<dbReference type="InterPro" id="IPR036640">
    <property type="entry name" value="ABC1_TM_sf"/>
</dbReference>
<dbReference type="GO" id="GO:0030256">
    <property type="term" value="C:type I protein secretion system complex"/>
    <property type="evidence" value="ECO:0007669"/>
    <property type="project" value="InterPro"/>
</dbReference>
<keyword evidence="4" id="KW-0547">Nucleotide-binding</keyword>